<proteinExistence type="predicted"/>
<keyword evidence="2" id="KW-1185">Reference proteome</keyword>
<organism evidence="1 2">
    <name type="scientific">Luteibacter yeojuensis</name>
    <dbReference type="NCBI Taxonomy" id="345309"/>
    <lineage>
        <taxon>Bacteria</taxon>
        <taxon>Pseudomonadati</taxon>
        <taxon>Pseudomonadota</taxon>
        <taxon>Gammaproteobacteria</taxon>
        <taxon>Lysobacterales</taxon>
        <taxon>Rhodanobacteraceae</taxon>
        <taxon>Luteibacter</taxon>
    </lineage>
</organism>
<gene>
    <name evidence="1" type="ORF">VI08_19410</name>
</gene>
<dbReference type="Proteomes" id="UP000033651">
    <property type="component" value="Unassembled WGS sequence"/>
</dbReference>
<sequence>MNKYTTKRRPLAHQACKALVALGLTVAAGFYAMPSRAQWIVEDPVAIAKSVEEYANQLQRWLETAQHYRDQVQFWQDNLTALQSLQFDLLRTQQQFKKVSDDFGVTEACPGASTSLLSGDITSALTSVVGNLTGDIASQQNAVCVMIRRTKNQRYNNTVDYLNQVTKQTDTLSKLASMRLNLVGTSPGKTQALQEDTGRFSVNVAQARDSWKTTDEQLAAQIAALQDKQGMLGRQMMNGKTEVLGTVINAAILETALKVGN</sequence>
<dbReference type="OrthoDB" id="5952730at2"/>
<protein>
    <recommendedName>
        <fullName evidence="3">Type IV secretion system protein VirB5</fullName>
    </recommendedName>
</protein>
<dbReference type="AlphaFoldDB" id="A0A0F3K4B7"/>
<evidence type="ECO:0000313" key="2">
    <source>
        <dbReference type="Proteomes" id="UP000033651"/>
    </source>
</evidence>
<dbReference type="PATRIC" id="fig|345309.4.peg.3743"/>
<evidence type="ECO:0000313" key="1">
    <source>
        <dbReference type="EMBL" id="KJV26031.1"/>
    </source>
</evidence>
<comment type="caution">
    <text evidence="1">The sequence shown here is derived from an EMBL/GenBank/DDBJ whole genome shotgun (WGS) entry which is preliminary data.</text>
</comment>
<evidence type="ECO:0008006" key="3">
    <source>
        <dbReference type="Google" id="ProtNLM"/>
    </source>
</evidence>
<name>A0A0F3K4B7_9GAMM</name>
<reference evidence="1 2" key="1">
    <citation type="submission" date="2015-03" db="EMBL/GenBank/DDBJ databases">
        <title>Draft genome sequence of Luteibacter yeojuensis strain SU11.</title>
        <authorList>
            <person name="Sulaiman J."/>
            <person name="Priya K."/>
            <person name="Chan K.-G."/>
        </authorList>
    </citation>
    <scope>NUCLEOTIDE SEQUENCE [LARGE SCALE GENOMIC DNA]</scope>
    <source>
        <strain evidence="1 2">SU11</strain>
    </source>
</reference>
<dbReference type="RefSeq" id="WP_045831291.1">
    <property type="nucleotide sequence ID" value="NZ_JZRB01000062.1"/>
</dbReference>
<dbReference type="EMBL" id="JZRB01000062">
    <property type="protein sequence ID" value="KJV26031.1"/>
    <property type="molecule type" value="Genomic_DNA"/>
</dbReference>
<accession>A0A0F3K4B7</accession>